<evidence type="ECO:0000256" key="4">
    <source>
        <dbReference type="ARBA" id="ARBA00023002"/>
    </source>
</evidence>
<evidence type="ECO:0000259" key="5">
    <source>
        <dbReference type="Pfam" id="PF00890"/>
    </source>
</evidence>
<keyword evidence="4" id="KW-0560">Oxidoreductase</keyword>
<dbReference type="InterPro" id="IPR050315">
    <property type="entry name" value="FAD-oxidoreductase_2"/>
</dbReference>
<dbReference type="Pfam" id="PF00890">
    <property type="entry name" value="FAD_binding_2"/>
    <property type="match status" value="2"/>
</dbReference>
<dbReference type="InterPro" id="IPR027477">
    <property type="entry name" value="Succ_DH/fumarate_Rdtase_cat_sf"/>
</dbReference>
<comment type="caution">
    <text evidence="6">The sequence shown here is derived from an EMBL/GenBank/DDBJ whole genome shotgun (WGS) entry which is preliminary data.</text>
</comment>
<feature type="domain" description="FAD-dependent oxidoreductase 2 FAD-binding" evidence="5">
    <location>
        <begin position="5"/>
        <end position="235"/>
    </location>
</feature>
<keyword evidence="3" id="KW-0274">FAD</keyword>
<dbReference type="SUPFAM" id="SSF51905">
    <property type="entry name" value="FAD/NAD(P)-binding domain"/>
    <property type="match status" value="1"/>
</dbReference>
<dbReference type="EMBL" id="JBHSRS010000084">
    <property type="protein sequence ID" value="MFC6284909.1"/>
    <property type="molecule type" value="Genomic_DNA"/>
</dbReference>
<evidence type="ECO:0000256" key="1">
    <source>
        <dbReference type="ARBA" id="ARBA00001974"/>
    </source>
</evidence>
<keyword evidence="7" id="KW-1185">Reference proteome</keyword>
<dbReference type="InterPro" id="IPR003953">
    <property type="entry name" value="FAD-dep_OxRdtase_2_FAD-bd"/>
</dbReference>
<comment type="cofactor">
    <cofactor evidence="1">
        <name>FAD</name>
        <dbReference type="ChEBI" id="CHEBI:57692"/>
    </cofactor>
</comment>
<evidence type="ECO:0000313" key="6">
    <source>
        <dbReference type="EMBL" id="MFC6284909.1"/>
    </source>
</evidence>
<sequence>MKRCDVLIVGGGGSGLAAAITAAELGKSVILIEKAPAIGGSTGWSIGSITAAGTPDQHAAGISDSPAEHLADMPAWAGAQANRDNMELCEVLTTQAPGVIEWLRSSGVEFIGPFEEPPHRKPRMHNVLPNSRSFIYHLSRRAAKASVEIYVNTCAQRLTQRDGRVTGVEARDSRGETTAFHAKAVVLAAGDFNASRDFKLEYGSDAQVSIPAVNSYATGDCHRIARDAGATILNGDIAFNDPRFRFAPPPREPWLLSLPPIKPLTRLMRWGLQNLPPRLIRPFVMSFVTTALAPEANLFNKGAILVNKRGETFMKDGEKIGFGIARQPEGVAYALMDARLVNMFSKWPNFISTAPSVAYAYIGDYVTNRPDLCARAATPTKLAAMRDMDARSLENSAMQSGLSQGPFLLLGPIGAYTILADAGLAVTPRLEVTDATGKPIPGLFAAGSTGQGGMLLKGHGHHLAWAFGSGRVAGKHAAEFSSHF</sequence>
<accession>A0ABW1U6V5</accession>
<dbReference type="Gene3D" id="3.50.50.60">
    <property type="entry name" value="FAD/NAD(P)-binding domain"/>
    <property type="match status" value="2"/>
</dbReference>
<evidence type="ECO:0000256" key="3">
    <source>
        <dbReference type="ARBA" id="ARBA00022827"/>
    </source>
</evidence>
<evidence type="ECO:0000313" key="7">
    <source>
        <dbReference type="Proteomes" id="UP001596270"/>
    </source>
</evidence>
<dbReference type="PANTHER" id="PTHR43400">
    <property type="entry name" value="FUMARATE REDUCTASE"/>
    <property type="match status" value="1"/>
</dbReference>
<feature type="domain" description="FAD-dependent oxidoreductase 2 FAD-binding" evidence="5">
    <location>
        <begin position="300"/>
        <end position="454"/>
    </location>
</feature>
<evidence type="ECO:0000256" key="2">
    <source>
        <dbReference type="ARBA" id="ARBA00022630"/>
    </source>
</evidence>
<dbReference type="InterPro" id="IPR036188">
    <property type="entry name" value="FAD/NAD-bd_sf"/>
</dbReference>
<reference evidence="7" key="1">
    <citation type="journal article" date="2019" name="Int. J. Syst. Evol. Microbiol.">
        <title>The Global Catalogue of Microorganisms (GCM) 10K type strain sequencing project: providing services to taxonomists for standard genome sequencing and annotation.</title>
        <authorList>
            <consortium name="The Broad Institute Genomics Platform"/>
            <consortium name="The Broad Institute Genome Sequencing Center for Infectious Disease"/>
            <person name="Wu L."/>
            <person name="Ma J."/>
        </authorList>
    </citation>
    <scope>NUCLEOTIDE SEQUENCE [LARGE SCALE GENOMIC DNA]</scope>
    <source>
        <strain evidence="7">CCUG 39402</strain>
    </source>
</reference>
<organism evidence="6 7">
    <name type="scientific">Polaromonas aquatica</name>
    <dbReference type="NCBI Taxonomy" id="332657"/>
    <lineage>
        <taxon>Bacteria</taxon>
        <taxon>Pseudomonadati</taxon>
        <taxon>Pseudomonadota</taxon>
        <taxon>Betaproteobacteria</taxon>
        <taxon>Burkholderiales</taxon>
        <taxon>Comamonadaceae</taxon>
        <taxon>Polaromonas</taxon>
    </lineage>
</organism>
<dbReference type="Gene3D" id="3.90.700.10">
    <property type="entry name" value="Succinate dehydrogenase/fumarate reductase flavoprotein, catalytic domain"/>
    <property type="match status" value="1"/>
</dbReference>
<gene>
    <name evidence="6" type="ORF">ACFQND_27095</name>
</gene>
<keyword evidence="2" id="KW-0285">Flavoprotein</keyword>
<protein>
    <submittedName>
        <fullName evidence="6">FAD-dependent oxidoreductase</fullName>
    </submittedName>
</protein>
<dbReference type="Proteomes" id="UP001596270">
    <property type="component" value="Unassembled WGS sequence"/>
</dbReference>
<dbReference type="PANTHER" id="PTHR43400:SF7">
    <property type="entry name" value="FAD-DEPENDENT OXIDOREDUCTASE 2 FAD BINDING DOMAIN-CONTAINING PROTEIN"/>
    <property type="match status" value="1"/>
</dbReference>
<dbReference type="RefSeq" id="WP_371439422.1">
    <property type="nucleotide sequence ID" value="NZ_JBHSRS010000084.1"/>
</dbReference>
<dbReference type="SUPFAM" id="SSF56425">
    <property type="entry name" value="Succinate dehydrogenase/fumarate reductase flavoprotein, catalytic domain"/>
    <property type="match status" value="1"/>
</dbReference>
<proteinExistence type="predicted"/>
<name>A0ABW1U6V5_9BURK</name>